<dbReference type="PANTHER" id="PTHR15032">
    <property type="entry name" value="N-ACYL-PHOSPHATIDYLETHANOLAMINE-HYDROLYZING PHOSPHOLIPASE D"/>
    <property type="match status" value="1"/>
</dbReference>
<proteinExistence type="predicted"/>
<dbReference type="AlphaFoldDB" id="A0A428MD74"/>
<evidence type="ECO:0000259" key="1">
    <source>
        <dbReference type="Pfam" id="PF12706"/>
    </source>
</evidence>
<dbReference type="SUPFAM" id="SSF56281">
    <property type="entry name" value="Metallo-hydrolase/oxidoreductase"/>
    <property type="match status" value="1"/>
</dbReference>
<dbReference type="Proteomes" id="UP000269669">
    <property type="component" value="Unassembled WGS sequence"/>
</dbReference>
<name>A0A428MD74_9BACT</name>
<evidence type="ECO:0000313" key="3">
    <source>
        <dbReference type="Proteomes" id="UP000269669"/>
    </source>
</evidence>
<dbReference type="Gene3D" id="3.60.15.10">
    <property type="entry name" value="Ribonuclease Z/Hydroxyacylglutathione hydrolase-like"/>
    <property type="match status" value="1"/>
</dbReference>
<dbReference type="InterPro" id="IPR036866">
    <property type="entry name" value="RibonucZ/Hydroxyglut_hydro"/>
</dbReference>
<feature type="domain" description="Metallo-beta-lactamase" evidence="1">
    <location>
        <begin position="96"/>
        <end position="298"/>
    </location>
</feature>
<reference evidence="2 3" key="1">
    <citation type="submission" date="2018-12" db="EMBL/GenBank/DDBJ databases">
        <title>Sequencing of bacterial isolates from soil warming experiment in Harvard Forest, Massachusetts, USA.</title>
        <authorList>
            <person name="Deangelis K."/>
        </authorList>
    </citation>
    <scope>NUCLEOTIDE SEQUENCE [LARGE SCALE GENOMIC DNA]</scope>
    <source>
        <strain evidence="2 3">EB153</strain>
    </source>
</reference>
<dbReference type="Pfam" id="PF12706">
    <property type="entry name" value="Lactamase_B_2"/>
    <property type="match status" value="1"/>
</dbReference>
<organism evidence="2 3">
    <name type="scientific">Edaphobacter aggregans</name>
    <dbReference type="NCBI Taxonomy" id="570835"/>
    <lineage>
        <taxon>Bacteria</taxon>
        <taxon>Pseudomonadati</taxon>
        <taxon>Acidobacteriota</taxon>
        <taxon>Terriglobia</taxon>
        <taxon>Terriglobales</taxon>
        <taxon>Acidobacteriaceae</taxon>
        <taxon>Edaphobacter</taxon>
    </lineage>
</organism>
<dbReference type="GO" id="GO:0005737">
    <property type="term" value="C:cytoplasm"/>
    <property type="evidence" value="ECO:0007669"/>
    <property type="project" value="TreeGrafter"/>
</dbReference>
<dbReference type="EMBL" id="RSDW01000001">
    <property type="protein sequence ID" value="RSL14850.1"/>
    <property type="molecule type" value="Genomic_DNA"/>
</dbReference>
<accession>A0A428MD74</accession>
<gene>
    <name evidence="2" type="ORF">EDE15_0318</name>
</gene>
<evidence type="ECO:0000313" key="2">
    <source>
        <dbReference type="EMBL" id="RSL14850.1"/>
    </source>
</evidence>
<protein>
    <submittedName>
        <fullName evidence="2">L-ascorbate metabolism protein UlaG (Beta-lactamase superfamily)</fullName>
    </submittedName>
</protein>
<dbReference type="InterPro" id="IPR001279">
    <property type="entry name" value="Metallo-B-lactamas"/>
</dbReference>
<keyword evidence="3" id="KW-1185">Reference proteome</keyword>
<dbReference type="PANTHER" id="PTHR15032:SF4">
    <property type="entry name" value="N-ACYL-PHOSPHATIDYLETHANOLAMINE-HYDROLYZING PHOSPHOLIPASE D"/>
    <property type="match status" value="1"/>
</dbReference>
<comment type="caution">
    <text evidence="2">The sequence shown here is derived from an EMBL/GenBank/DDBJ whole genome shotgun (WGS) entry which is preliminary data.</text>
</comment>
<dbReference type="RefSeq" id="WP_125483665.1">
    <property type="nucleotide sequence ID" value="NZ_RSDW01000001.1"/>
</dbReference>
<sequence length="351" mass="39078">MGLAVDLGVGRGATSLRRAEKAGRRFLNPVPTSVGDWSTIFKVLPLYLNTKEEKVPRRRLGPFVTDVSVYGVAPASGLRVTWMGHSTMLVEIDGVRVLIDPVWDERASPMRWVGPKRFFAAPLRLGELPEIDVVLVSHDHYDHLGESTIRELARLESMRGAAWVTSLGVGEILRRFGVRREQITELDWTESVGVAGGALEITAVPARHFSGRGMFNRFETLWSSFVLKGKGHNVYYGADSGWWEGFAEIGAVYGPFDLTMLEIGAFNELWASIHLGPDGAARVFEAMGGNGVMMPIHWGLFDLALHGWRQPIERFMEVAGERGIKVWSPEPGLPTEVVRGVEVRSDWWVEK</sequence>
<dbReference type="OrthoDB" id="9805728at2"/>